<name>A0A8S5UC72_9CAUD</name>
<keyword evidence="1" id="KW-1133">Transmembrane helix</keyword>
<organism evidence="2">
    <name type="scientific">Podoviridae sp. ctZkC8</name>
    <dbReference type="NCBI Taxonomy" id="2825259"/>
    <lineage>
        <taxon>Viruses</taxon>
        <taxon>Duplodnaviria</taxon>
        <taxon>Heunggongvirae</taxon>
        <taxon>Uroviricota</taxon>
        <taxon>Caudoviricetes</taxon>
    </lineage>
</organism>
<dbReference type="EMBL" id="BK016062">
    <property type="protein sequence ID" value="DAF91966.1"/>
    <property type="molecule type" value="Genomic_DNA"/>
</dbReference>
<protein>
    <submittedName>
        <fullName evidence="2">Uncharacterized protein</fullName>
    </submittedName>
</protein>
<keyword evidence="1" id="KW-0472">Membrane</keyword>
<reference evidence="2" key="1">
    <citation type="journal article" date="2021" name="Proc. Natl. Acad. Sci. U.S.A.">
        <title>A Catalog of Tens of Thousands of Viruses from Human Metagenomes Reveals Hidden Associations with Chronic Diseases.</title>
        <authorList>
            <person name="Tisza M.J."/>
            <person name="Buck C.B."/>
        </authorList>
    </citation>
    <scope>NUCLEOTIDE SEQUENCE</scope>
    <source>
        <strain evidence="2">CtZkC8</strain>
    </source>
</reference>
<evidence type="ECO:0000313" key="2">
    <source>
        <dbReference type="EMBL" id="DAF91966.1"/>
    </source>
</evidence>
<sequence length="46" mass="5674">MNLYWTRHVIILFSYIIIIINRYIAKFNFAVLRYKWIVDAYVCNCV</sequence>
<keyword evidence="1" id="KW-0812">Transmembrane</keyword>
<evidence type="ECO:0000256" key="1">
    <source>
        <dbReference type="SAM" id="Phobius"/>
    </source>
</evidence>
<accession>A0A8S5UC72</accession>
<feature type="transmembrane region" description="Helical" evidence="1">
    <location>
        <begin position="6"/>
        <end position="25"/>
    </location>
</feature>
<proteinExistence type="predicted"/>